<evidence type="ECO:0000256" key="1">
    <source>
        <dbReference type="ARBA" id="ARBA00006668"/>
    </source>
</evidence>
<evidence type="ECO:0000313" key="7">
    <source>
        <dbReference type="EMBL" id="CAF0739103.1"/>
    </source>
</evidence>
<dbReference type="EMBL" id="CAJOBA010000392">
    <property type="protein sequence ID" value="CAF3528538.1"/>
    <property type="molecule type" value="Genomic_DNA"/>
</dbReference>
<comment type="similarity">
    <text evidence="1">Belongs to the bacterial ribosomal protein bS16 family.</text>
</comment>
<dbReference type="AlphaFoldDB" id="A0A813NI62"/>
<evidence type="ECO:0000313" key="9">
    <source>
        <dbReference type="EMBL" id="CAF3517248.1"/>
    </source>
</evidence>
<comment type="caution">
    <text evidence="7">The sequence shown here is derived from an EMBL/GenBank/DDBJ whole genome shotgun (WGS) entry which is preliminary data.</text>
</comment>
<evidence type="ECO:0000313" key="10">
    <source>
        <dbReference type="EMBL" id="CAF3528538.1"/>
    </source>
</evidence>
<dbReference type="Pfam" id="PF10253">
    <property type="entry name" value="PRCC"/>
    <property type="match status" value="1"/>
</dbReference>
<dbReference type="EMBL" id="CAJNOQ010000011">
    <property type="protein sequence ID" value="CAF0739103.1"/>
    <property type="molecule type" value="Genomic_DNA"/>
</dbReference>
<dbReference type="GO" id="GO:1990904">
    <property type="term" value="C:ribonucleoprotein complex"/>
    <property type="evidence" value="ECO:0007669"/>
    <property type="project" value="UniProtKB-KW"/>
</dbReference>
<dbReference type="EMBL" id="CAJNOK010000392">
    <property type="protein sequence ID" value="CAF0750008.1"/>
    <property type="molecule type" value="Genomic_DNA"/>
</dbReference>
<name>A0A813NI62_9BILA</name>
<evidence type="ECO:0000256" key="2">
    <source>
        <dbReference type="ARBA" id="ARBA00022980"/>
    </source>
</evidence>
<gene>
    <name evidence="7" type="ORF">GPM918_LOCUS157</name>
    <name evidence="8" type="ORF">OVA965_LOCUS1952</name>
    <name evidence="9" type="ORF">SRO942_LOCUS158</name>
    <name evidence="10" type="ORF">TMI583_LOCUS1952</name>
</gene>
<feature type="region of interest" description="Disordered" evidence="6">
    <location>
        <begin position="121"/>
        <end position="156"/>
    </location>
</feature>
<feature type="compositionally biased region" description="Acidic residues" evidence="6">
    <location>
        <begin position="404"/>
        <end position="413"/>
    </location>
</feature>
<dbReference type="OrthoDB" id="407221at2759"/>
<feature type="region of interest" description="Disordered" evidence="6">
    <location>
        <begin position="207"/>
        <end position="226"/>
    </location>
</feature>
<dbReference type="EMBL" id="CAJOBC010000011">
    <property type="protein sequence ID" value="CAF3517248.1"/>
    <property type="molecule type" value="Genomic_DNA"/>
</dbReference>
<dbReference type="PANTHER" id="PTHR13621">
    <property type="entry name" value="PROLINE-RICH PROTEIN PRCC"/>
    <property type="match status" value="1"/>
</dbReference>
<evidence type="ECO:0000313" key="8">
    <source>
        <dbReference type="EMBL" id="CAF0750008.1"/>
    </source>
</evidence>
<keyword evidence="11" id="KW-1185">Reference proteome</keyword>
<dbReference type="GO" id="GO:0005840">
    <property type="term" value="C:ribosome"/>
    <property type="evidence" value="ECO:0007669"/>
    <property type="project" value="UniProtKB-KW"/>
</dbReference>
<dbReference type="GO" id="GO:0003735">
    <property type="term" value="F:structural constituent of ribosome"/>
    <property type="evidence" value="ECO:0007669"/>
    <property type="project" value="InterPro"/>
</dbReference>
<feature type="region of interest" description="Disordered" evidence="6">
    <location>
        <begin position="389"/>
        <end position="413"/>
    </location>
</feature>
<dbReference type="Proteomes" id="UP000681722">
    <property type="component" value="Unassembled WGS sequence"/>
</dbReference>
<dbReference type="SUPFAM" id="SSF54565">
    <property type="entry name" value="Ribosomal protein S16"/>
    <property type="match status" value="1"/>
</dbReference>
<dbReference type="Gene3D" id="3.30.1320.10">
    <property type="match status" value="1"/>
</dbReference>
<evidence type="ECO:0000256" key="5">
    <source>
        <dbReference type="ARBA" id="ARBA00035438"/>
    </source>
</evidence>
<evidence type="ECO:0000313" key="11">
    <source>
        <dbReference type="Proteomes" id="UP000663829"/>
    </source>
</evidence>
<dbReference type="Proteomes" id="UP000682733">
    <property type="component" value="Unassembled WGS sequence"/>
</dbReference>
<evidence type="ECO:0000256" key="6">
    <source>
        <dbReference type="SAM" id="MobiDB-lite"/>
    </source>
</evidence>
<dbReference type="InterPro" id="IPR023803">
    <property type="entry name" value="Ribosomal_bS16_dom_sf"/>
</dbReference>
<evidence type="ECO:0000256" key="3">
    <source>
        <dbReference type="ARBA" id="ARBA00023274"/>
    </source>
</evidence>
<proteinExistence type="inferred from homology"/>
<protein>
    <recommendedName>
        <fullName evidence="4">Small ribosomal subunit protein bS16m</fullName>
    </recommendedName>
    <alternativeName>
        <fullName evidence="5">28S ribosomal protein S16, mitochondrial</fullName>
    </alternativeName>
</protein>
<keyword evidence="2" id="KW-0689">Ribosomal protein</keyword>
<accession>A0A813NI62</accession>
<dbReference type="PANTHER" id="PTHR13621:SF2">
    <property type="entry name" value="PROLINE-RICH PROTEIN PRCC"/>
    <property type="match status" value="1"/>
</dbReference>
<dbReference type="GO" id="GO:0005634">
    <property type="term" value="C:nucleus"/>
    <property type="evidence" value="ECO:0007669"/>
    <property type="project" value="TreeGrafter"/>
</dbReference>
<reference evidence="7" key="1">
    <citation type="submission" date="2021-02" db="EMBL/GenBank/DDBJ databases">
        <authorList>
            <person name="Nowell W R."/>
        </authorList>
    </citation>
    <scope>NUCLEOTIDE SEQUENCE</scope>
</reference>
<dbReference type="GO" id="GO:0006412">
    <property type="term" value="P:translation"/>
    <property type="evidence" value="ECO:0007669"/>
    <property type="project" value="InterPro"/>
</dbReference>
<sequence>MAPNITPIPDLGPYEIRLQNIGCKNRRFDRIVVQRMKHSPNVNEIVENLGSYESLPNIHNEILVALNLKRLRYWIGIENVVINPRVQQLLGRSGFLPVHPSDYITAYRARKQIENNLRYPVKSDDEIQENEETSETMSLVNYAGSSDEESDDQEDKRSKGNLLCACVVYLMLWLGTCRGDFRLVSQPISISQVSSVHLRLPPPLKSSQINNNPIEDNSRITDDEDDLPPNSITLLSNLPQPIESFSIDPTQIPETELEDIVRADNKEYMKNLPQNQLKRKREPVKIFLPAIEQDDSDDDEKDMVDVEKSTMKKHLPLLNLLPKPKFEEEITTTSFVPYTVKKPVSNPNKTTTTSSFIPYTLKKVQSKVNKTTELSPSVAIRTEHINGANNHQIKTVEQQKDVTSDIDDEEDDDNDQTNFFSFTQNTHNDNSALNFDVETVLKETLPKSRIPSLQELQQQQQKLDEQSIIESEDVMEDDALNQQDEYDVLQFIPEGERPKSTEVIDVNIDSLLGESARQQLLRNITEEKELHGAQESVKVPTGMQRRKHQITYLAAKAKAQDLELKNMWSQNKMTKRQTQAKYGF</sequence>
<dbReference type="InterPro" id="IPR000307">
    <property type="entry name" value="Ribosomal_bS16"/>
</dbReference>
<dbReference type="Proteomes" id="UP000663829">
    <property type="component" value="Unassembled WGS sequence"/>
</dbReference>
<dbReference type="GO" id="GO:0005737">
    <property type="term" value="C:cytoplasm"/>
    <property type="evidence" value="ECO:0007669"/>
    <property type="project" value="UniProtKB-ARBA"/>
</dbReference>
<evidence type="ECO:0000256" key="4">
    <source>
        <dbReference type="ARBA" id="ARBA00035263"/>
    </source>
</evidence>
<keyword evidence="3" id="KW-0687">Ribonucleoprotein</keyword>
<dbReference type="InterPro" id="IPR018800">
    <property type="entry name" value="PRCC"/>
</dbReference>
<organism evidence="7 11">
    <name type="scientific">Didymodactylos carnosus</name>
    <dbReference type="NCBI Taxonomy" id="1234261"/>
    <lineage>
        <taxon>Eukaryota</taxon>
        <taxon>Metazoa</taxon>
        <taxon>Spiralia</taxon>
        <taxon>Gnathifera</taxon>
        <taxon>Rotifera</taxon>
        <taxon>Eurotatoria</taxon>
        <taxon>Bdelloidea</taxon>
        <taxon>Philodinida</taxon>
        <taxon>Philodinidae</taxon>
        <taxon>Didymodactylos</taxon>
    </lineage>
</organism>
<dbReference type="Proteomes" id="UP000677228">
    <property type="component" value="Unassembled WGS sequence"/>
</dbReference>
<dbReference type="Pfam" id="PF00886">
    <property type="entry name" value="Ribosomal_S16"/>
    <property type="match status" value="1"/>
</dbReference>